<gene>
    <name evidence="2" type="ORF">CAUJ_LOCUS216</name>
</gene>
<organism evidence="2 3">
    <name type="scientific">Caenorhabditis auriculariae</name>
    <dbReference type="NCBI Taxonomy" id="2777116"/>
    <lineage>
        <taxon>Eukaryota</taxon>
        <taxon>Metazoa</taxon>
        <taxon>Ecdysozoa</taxon>
        <taxon>Nematoda</taxon>
        <taxon>Chromadorea</taxon>
        <taxon>Rhabditida</taxon>
        <taxon>Rhabditina</taxon>
        <taxon>Rhabditomorpha</taxon>
        <taxon>Rhabditoidea</taxon>
        <taxon>Rhabditidae</taxon>
        <taxon>Peloderinae</taxon>
        <taxon>Caenorhabditis</taxon>
    </lineage>
</organism>
<keyword evidence="3" id="KW-1185">Reference proteome</keyword>
<dbReference type="AlphaFoldDB" id="A0A8S1GM27"/>
<accession>A0A8S1GM27</accession>
<evidence type="ECO:0000313" key="3">
    <source>
        <dbReference type="Proteomes" id="UP000835052"/>
    </source>
</evidence>
<sequence>MFIRRNRARGRNHRLRGRCQVRLLQATVGRSSDKVTDGAQYYIGPTNTVLAEKYARSPAGDDDDSRSPPMNVKTGRRFVSTHSSESHTDIIMLVWTVSRAAIGSRDLQQKRRFKIFLP</sequence>
<evidence type="ECO:0000313" key="2">
    <source>
        <dbReference type="EMBL" id="CAD6184297.1"/>
    </source>
</evidence>
<name>A0A8S1GM27_9PELO</name>
<comment type="caution">
    <text evidence="2">The sequence shown here is derived from an EMBL/GenBank/DDBJ whole genome shotgun (WGS) entry which is preliminary data.</text>
</comment>
<proteinExistence type="predicted"/>
<reference evidence="2" key="1">
    <citation type="submission" date="2020-10" db="EMBL/GenBank/DDBJ databases">
        <authorList>
            <person name="Kikuchi T."/>
        </authorList>
    </citation>
    <scope>NUCLEOTIDE SEQUENCE</scope>
    <source>
        <strain evidence="2">NKZ352</strain>
    </source>
</reference>
<dbReference type="EMBL" id="CAJGYM010000001">
    <property type="protein sequence ID" value="CAD6184297.1"/>
    <property type="molecule type" value="Genomic_DNA"/>
</dbReference>
<dbReference type="Proteomes" id="UP000835052">
    <property type="component" value="Unassembled WGS sequence"/>
</dbReference>
<protein>
    <submittedName>
        <fullName evidence="2">Uncharacterized protein</fullName>
    </submittedName>
</protein>
<evidence type="ECO:0000256" key="1">
    <source>
        <dbReference type="SAM" id="MobiDB-lite"/>
    </source>
</evidence>
<feature type="region of interest" description="Disordered" evidence="1">
    <location>
        <begin position="54"/>
        <end position="81"/>
    </location>
</feature>